<dbReference type="Gene3D" id="3.30.420.40">
    <property type="match status" value="2"/>
</dbReference>
<dbReference type="InterPro" id="IPR004000">
    <property type="entry name" value="Actin"/>
</dbReference>
<dbReference type="AlphaFoldDB" id="A0A6B2LUV8"/>
<sequence length="80" mass="8771">MAGGGTTAPGFGERMQMELDSLDGAVGMEVVAPLERKYSVWIGGSLWSSMPSFRDLWISSQYYGEFGAEAIHSHSFYQSN</sequence>
<dbReference type="EMBL" id="GIBP01012110">
    <property type="protein sequence ID" value="NDV41079.1"/>
    <property type="molecule type" value="Transcribed_RNA"/>
</dbReference>
<protein>
    <submittedName>
        <fullName evidence="1">Uncharacterized protein</fullName>
    </submittedName>
</protein>
<dbReference type="InterPro" id="IPR043129">
    <property type="entry name" value="ATPase_NBD"/>
</dbReference>
<proteinExistence type="predicted"/>
<accession>A0A6B2LUV8</accession>
<dbReference type="Pfam" id="PF00022">
    <property type="entry name" value="Actin"/>
    <property type="match status" value="1"/>
</dbReference>
<dbReference type="SUPFAM" id="SSF53067">
    <property type="entry name" value="Actin-like ATPase domain"/>
    <property type="match status" value="1"/>
</dbReference>
<reference evidence="1" key="1">
    <citation type="journal article" date="2020" name="J. Eukaryot. Microbiol.">
        <title>De novo Sequencing, Assembly and Annotation of the Transcriptome for the Free-Living Testate Amoeba Arcella intermedia.</title>
        <authorList>
            <person name="Ribeiro G.M."/>
            <person name="Porfirio-Sousa A.L."/>
            <person name="Maurer-Alcala X.X."/>
            <person name="Katz L.A."/>
            <person name="Lahr D.J.G."/>
        </authorList>
    </citation>
    <scope>NUCLEOTIDE SEQUENCE</scope>
</reference>
<evidence type="ECO:0000313" key="1">
    <source>
        <dbReference type="EMBL" id="NDV41079.1"/>
    </source>
</evidence>
<name>A0A6B2LUV8_9EUKA</name>
<organism evidence="1">
    <name type="scientific">Arcella intermedia</name>
    <dbReference type="NCBI Taxonomy" id="1963864"/>
    <lineage>
        <taxon>Eukaryota</taxon>
        <taxon>Amoebozoa</taxon>
        <taxon>Tubulinea</taxon>
        <taxon>Elardia</taxon>
        <taxon>Arcellinida</taxon>
        <taxon>Sphaerothecina</taxon>
        <taxon>Arcellidae</taxon>
        <taxon>Arcella</taxon>
    </lineage>
</organism>